<name>A0A6C0BLI8_9ZZZZ</name>
<sequence>MSLLDLLSQDELMNICMFSDTILPQLSLAALVDVFNDRSNCMDWSSLLQWFRDISLLDYRVRDVIINSGCNENIVLDSSVNPRIIKALLRKQGYSNLYSNISRDNSIILIPQRYSKFIVDTTPSGDGTNNILARSQDYVILLCDNKIMSSFRLGVDINCRSPVLESYLSRGSSTPLNRSNVTMEGFFQYVINNRLTIHLYEIYNDYMNRINALKHISALNDTDNSVLFFKRQYINIVSIRQYTDNDQIAVDISMTSSRSIKLIASHLEKLSFKMNVRKRCTGIDVIYSQRDDLCCKFWNNVVTMVLMKRLMA</sequence>
<evidence type="ECO:0000313" key="1">
    <source>
        <dbReference type="EMBL" id="QHS92882.1"/>
    </source>
</evidence>
<dbReference type="EMBL" id="MN739193">
    <property type="protein sequence ID" value="QHS92882.1"/>
    <property type="molecule type" value="Genomic_DNA"/>
</dbReference>
<dbReference type="AlphaFoldDB" id="A0A6C0BLI8"/>
<organism evidence="1">
    <name type="scientific">viral metagenome</name>
    <dbReference type="NCBI Taxonomy" id="1070528"/>
    <lineage>
        <taxon>unclassified sequences</taxon>
        <taxon>metagenomes</taxon>
        <taxon>organismal metagenomes</taxon>
    </lineage>
</organism>
<proteinExistence type="predicted"/>
<protein>
    <submittedName>
        <fullName evidence="1">Uncharacterized protein</fullName>
    </submittedName>
</protein>
<accession>A0A6C0BLI8</accession>
<reference evidence="1" key="1">
    <citation type="journal article" date="2020" name="Nature">
        <title>Giant virus diversity and host interactions through global metagenomics.</title>
        <authorList>
            <person name="Schulz F."/>
            <person name="Roux S."/>
            <person name="Paez-Espino D."/>
            <person name="Jungbluth S."/>
            <person name="Walsh D.A."/>
            <person name="Denef V.J."/>
            <person name="McMahon K.D."/>
            <person name="Konstantinidis K.T."/>
            <person name="Eloe-Fadrosh E.A."/>
            <person name="Kyrpides N.C."/>
            <person name="Woyke T."/>
        </authorList>
    </citation>
    <scope>NUCLEOTIDE SEQUENCE</scope>
    <source>
        <strain evidence="1">GVMAG-M-3300017651-5</strain>
    </source>
</reference>